<keyword evidence="2" id="KW-1185">Reference proteome</keyword>
<comment type="caution">
    <text evidence="1">The sequence shown here is derived from an EMBL/GenBank/DDBJ whole genome shotgun (WGS) entry which is preliminary data.</text>
</comment>
<proteinExistence type="predicted"/>
<dbReference type="EMBL" id="JADFTS010000004">
    <property type="protein sequence ID" value="KAF9609410.1"/>
    <property type="molecule type" value="Genomic_DNA"/>
</dbReference>
<dbReference type="AlphaFoldDB" id="A0A835HYS4"/>
<protein>
    <submittedName>
        <fullName evidence="1">Uncharacterized protein</fullName>
    </submittedName>
</protein>
<dbReference type="Proteomes" id="UP000631114">
    <property type="component" value="Unassembled WGS sequence"/>
</dbReference>
<gene>
    <name evidence="1" type="ORF">IFM89_015751</name>
</gene>
<sequence>MASRALCKYIIEVGRISWDEIQEINIEYPFTELSPINTAREGLPGTCSHLKSVILVVNWEDLKQVLAVLCLCRSAPYLKELDIIVACN</sequence>
<accession>A0A835HYS4</accession>
<name>A0A835HYS4_9MAGN</name>
<dbReference type="OrthoDB" id="629734at2759"/>
<reference evidence="1 2" key="1">
    <citation type="submission" date="2020-10" db="EMBL/GenBank/DDBJ databases">
        <title>The Coptis chinensis genome and diversification of protoberbering-type alkaloids.</title>
        <authorList>
            <person name="Wang B."/>
            <person name="Shu S."/>
            <person name="Song C."/>
            <person name="Liu Y."/>
        </authorList>
    </citation>
    <scope>NUCLEOTIDE SEQUENCE [LARGE SCALE GENOMIC DNA]</scope>
    <source>
        <strain evidence="1">HL-2020</strain>
        <tissue evidence="1">Leaf</tissue>
    </source>
</reference>
<organism evidence="1 2">
    <name type="scientific">Coptis chinensis</name>
    <dbReference type="NCBI Taxonomy" id="261450"/>
    <lineage>
        <taxon>Eukaryota</taxon>
        <taxon>Viridiplantae</taxon>
        <taxon>Streptophyta</taxon>
        <taxon>Embryophyta</taxon>
        <taxon>Tracheophyta</taxon>
        <taxon>Spermatophyta</taxon>
        <taxon>Magnoliopsida</taxon>
        <taxon>Ranunculales</taxon>
        <taxon>Ranunculaceae</taxon>
        <taxon>Coptidoideae</taxon>
        <taxon>Coptis</taxon>
    </lineage>
</organism>
<evidence type="ECO:0000313" key="1">
    <source>
        <dbReference type="EMBL" id="KAF9609410.1"/>
    </source>
</evidence>
<evidence type="ECO:0000313" key="2">
    <source>
        <dbReference type="Proteomes" id="UP000631114"/>
    </source>
</evidence>